<dbReference type="EMBL" id="NLAX01000008">
    <property type="protein sequence ID" value="PKS11197.1"/>
    <property type="molecule type" value="Genomic_DNA"/>
</dbReference>
<evidence type="ECO:0008006" key="4">
    <source>
        <dbReference type="Google" id="ProtNLM"/>
    </source>
</evidence>
<name>A0A2N3NFM7_9PEZI</name>
<gene>
    <name evidence="2" type="ORF">jhhlp_002958</name>
</gene>
<dbReference type="AlphaFoldDB" id="A0A2N3NFM7"/>
<dbReference type="InParanoid" id="A0A2N3NFM7"/>
<dbReference type="VEuPathDB" id="FungiDB:jhhlp_002958"/>
<evidence type="ECO:0000313" key="3">
    <source>
        <dbReference type="Proteomes" id="UP000233524"/>
    </source>
</evidence>
<protein>
    <recommendedName>
        <fullName evidence="4">Heterokaryon incompatibility domain-containing protein</fullName>
    </recommendedName>
</protein>
<evidence type="ECO:0000313" key="2">
    <source>
        <dbReference type="EMBL" id="PKS11197.1"/>
    </source>
</evidence>
<evidence type="ECO:0000256" key="1">
    <source>
        <dbReference type="SAM" id="MobiDB-lite"/>
    </source>
</evidence>
<sequence>MRLLHISTLELRSFLHADLCPPYIAVSRRWQEGQVSYSAFLNDRERAIASEGFSFVTNACQIAKQSGFDYLWIYSLCVDESSSAEVSEAAISSFDWLRRCHHLIAHLEDLPPTAEKSEPDEAVWASCSWFSRCWTLPELLAPAFVHFYDRDWSFRGCKTSGPVRELISRITHIADNVLCDSSLIPHVSSAKRMSWASNRSASKEEDKAYSLMGIFDVSIPILYGEGPKAFLRLMEEILRNSQDLSLLLWDAKPGDPRQWRGIFASSPAEYWRWISCPPSWSNPLIFQGDVVFTSKGMFIWGHYLHNPQSRGRGLFLDLGSHDGTPHRRAVLMLFRLGDSYVRPAVGAAVSLATENMKNATRMSAIVKRDIDLKLSTTASNMFQLPLMPIPTTQPPDSRETRRTTPQHPRVQVVGPVTQASSRIQSPQCDDRLSTESSVVASESCAFSLEAKSIESESYLGISRRHRKRSYDLAGGSPPTQKRTKLKASYSVVAPEQSHPRRLQPLVAKISTEKEVINAAFEDDSADSEEYHALLEESEVETPPVLEADHEFRSFVYEICQESLKEFSIWKNDKLRFIIHEDSSIEACPLVPAVPRFACPLYLANTDGYRTCMTRCELLTIREVQRHLATHRLPPYCPVCYETFDRASARDEHIVRRECKLRAPPTSGGISEEQLRQIASVPSSLVPEERWYALWDKLYHDKPRPPSPYLPDEVGLEISLMRDFWAEQGQLLVSGFLKSRDMLSWHMPAEERSLSALYYLVLDRLIDGLYDQYESSSYVCRDRGTRASEKPGSASASTTTAGVWKSLIRGRLPLQRHLASKASDDRLHSQDHKVSYTAQPSDIIQAETLKEVSKHTFL</sequence>
<accession>A0A2N3NFM7</accession>
<reference evidence="2 3" key="1">
    <citation type="journal article" date="2017" name="G3 (Bethesda)">
        <title>First Draft Genome Sequence of the Pathogenic Fungus Lomentospora prolificans (Formerly Scedosporium prolificans).</title>
        <authorList>
            <person name="Luo R."/>
            <person name="Zimin A."/>
            <person name="Workman R."/>
            <person name="Fan Y."/>
            <person name="Pertea G."/>
            <person name="Grossman N."/>
            <person name="Wear M.P."/>
            <person name="Jia B."/>
            <person name="Miller H."/>
            <person name="Casadevall A."/>
            <person name="Timp W."/>
            <person name="Zhang S.X."/>
            <person name="Salzberg S.L."/>
        </authorList>
    </citation>
    <scope>NUCLEOTIDE SEQUENCE [LARGE SCALE GENOMIC DNA]</scope>
    <source>
        <strain evidence="2 3">JHH-5317</strain>
    </source>
</reference>
<proteinExistence type="predicted"/>
<dbReference type="STRING" id="41688.A0A2N3NFM7"/>
<dbReference type="PANTHER" id="PTHR10622:SF12">
    <property type="entry name" value="HET DOMAIN-CONTAINING PROTEIN"/>
    <property type="match status" value="1"/>
</dbReference>
<comment type="caution">
    <text evidence="2">The sequence shown here is derived from an EMBL/GenBank/DDBJ whole genome shotgun (WGS) entry which is preliminary data.</text>
</comment>
<keyword evidence="3" id="KW-1185">Reference proteome</keyword>
<feature type="region of interest" description="Disordered" evidence="1">
    <location>
        <begin position="385"/>
        <end position="409"/>
    </location>
</feature>
<dbReference type="Proteomes" id="UP000233524">
    <property type="component" value="Unassembled WGS sequence"/>
</dbReference>
<dbReference type="OrthoDB" id="5241264at2759"/>
<dbReference type="PANTHER" id="PTHR10622">
    <property type="entry name" value="HET DOMAIN-CONTAINING PROTEIN"/>
    <property type="match status" value="1"/>
</dbReference>
<organism evidence="2 3">
    <name type="scientific">Lomentospora prolificans</name>
    <dbReference type="NCBI Taxonomy" id="41688"/>
    <lineage>
        <taxon>Eukaryota</taxon>
        <taxon>Fungi</taxon>
        <taxon>Dikarya</taxon>
        <taxon>Ascomycota</taxon>
        <taxon>Pezizomycotina</taxon>
        <taxon>Sordariomycetes</taxon>
        <taxon>Hypocreomycetidae</taxon>
        <taxon>Microascales</taxon>
        <taxon>Microascaceae</taxon>
        <taxon>Lomentospora</taxon>
    </lineage>
</organism>